<sequence>MCAVATVPNTIPVSFGWGSKLLNTEDRANTRDEHAQRAKPPWKMRWESRPAPIRREEASCEKRDGSRKPTEVTREGYKPEEAKIEPQWWRKTSAKEAYNKGGALFYVRATAVLRVDVAGSPCDALLDTGTSRSFISPKTIEQLKVKVRRLKVEHRFRVVTGEQFFIDHVLAGLTMWCGHANYSGDFLVGPVPYDLVLGLVWLNGHKVAWYFQSDKLRTYVNGK</sequence>
<evidence type="ECO:0000256" key="1">
    <source>
        <dbReference type="SAM" id="MobiDB-lite"/>
    </source>
</evidence>
<reference evidence="2" key="1">
    <citation type="submission" date="2013-10" db="EMBL/GenBank/DDBJ databases">
        <title>Genomic analysis of the causative agents of coccidiosis in chickens.</title>
        <authorList>
            <person name="Reid A.J."/>
            <person name="Blake D."/>
            <person name="Billington K."/>
            <person name="Browne H."/>
            <person name="Dunn M."/>
            <person name="Hung S."/>
            <person name="Kawahara F."/>
            <person name="Miranda-Saavedra D."/>
            <person name="Mourier T."/>
            <person name="Nagra H."/>
            <person name="Otto T.D."/>
            <person name="Rawlings N."/>
            <person name="Sanchez A."/>
            <person name="Sanders M."/>
            <person name="Subramaniam C."/>
            <person name="Tay Y."/>
            <person name="Dear P."/>
            <person name="Doerig C."/>
            <person name="Gruber A."/>
            <person name="Parkinson J."/>
            <person name="Shirley M."/>
            <person name="Wan K.L."/>
            <person name="Berriman M."/>
            <person name="Tomley F."/>
            <person name="Pain A."/>
        </authorList>
    </citation>
    <scope>NUCLEOTIDE SEQUENCE [LARGE SCALE GENOMIC DNA]</scope>
    <source>
        <strain evidence="2">Houghton</strain>
    </source>
</reference>
<dbReference type="Gene3D" id="2.40.70.10">
    <property type="entry name" value="Acid Proteases"/>
    <property type="match status" value="1"/>
</dbReference>
<dbReference type="RefSeq" id="XP_013438834.1">
    <property type="nucleotide sequence ID" value="XM_013583380.1"/>
</dbReference>
<protein>
    <submittedName>
        <fullName evidence="2">Uncharacterized protein</fullName>
    </submittedName>
</protein>
<feature type="compositionally biased region" description="Basic and acidic residues" evidence="1">
    <location>
        <begin position="44"/>
        <end position="77"/>
    </location>
</feature>
<dbReference type="GO" id="GO:0006508">
    <property type="term" value="P:proteolysis"/>
    <property type="evidence" value="ECO:0007669"/>
    <property type="project" value="InterPro"/>
</dbReference>
<dbReference type="GO" id="GO:0004190">
    <property type="term" value="F:aspartic-type endopeptidase activity"/>
    <property type="evidence" value="ECO:0007669"/>
    <property type="project" value="InterPro"/>
</dbReference>
<reference evidence="2" key="2">
    <citation type="submission" date="2013-10" db="EMBL/GenBank/DDBJ databases">
        <authorList>
            <person name="Aslett M."/>
        </authorList>
    </citation>
    <scope>NUCLEOTIDE SEQUENCE [LARGE SCALE GENOMIC DNA]</scope>
    <source>
        <strain evidence="2">Houghton</strain>
    </source>
</reference>
<dbReference type="VEuPathDB" id="ToxoDB:ENH_00082590"/>
<dbReference type="SUPFAM" id="SSF50630">
    <property type="entry name" value="Acid proteases"/>
    <property type="match status" value="1"/>
</dbReference>
<evidence type="ECO:0000313" key="2">
    <source>
        <dbReference type="EMBL" id="CDJ70368.1"/>
    </source>
</evidence>
<feature type="compositionally biased region" description="Basic and acidic residues" evidence="1">
    <location>
        <begin position="26"/>
        <end position="36"/>
    </location>
</feature>
<dbReference type="EMBL" id="HG725939">
    <property type="protein sequence ID" value="CDJ70368.1"/>
    <property type="molecule type" value="Genomic_DNA"/>
</dbReference>
<accession>U6N1K2</accession>
<dbReference type="CDD" id="cd00303">
    <property type="entry name" value="retropepsin_like"/>
    <property type="match status" value="1"/>
</dbReference>
<dbReference type="AlphaFoldDB" id="U6N1K2"/>
<name>U6N1K2_9EIME</name>
<keyword evidence="3" id="KW-1185">Reference proteome</keyword>
<feature type="region of interest" description="Disordered" evidence="1">
    <location>
        <begin position="26"/>
        <end position="77"/>
    </location>
</feature>
<gene>
    <name evidence="2" type="ORF">ENH_00082590</name>
</gene>
<dbReference type="OrthoDB" id="2431547at2759"/>
<dbReference type="Pfam" id="PF13650">
    <property type="entry name" value="Asp_protease_2"/>
    <property type="match status" value="1"/>
</dbReference>
<proteinExistence type="predicted"/>
<dbReference type="GeneID" id="25478388"/>
<evidence type="ECO:0000313" key="3">
    <source>
        <dbReference type="Proteomes" id="UP000030754"/>
    </source>
</evidence>
<dbReference type="Proteomes" id="UP000030754">
    <property type="component" value="Unassembled WGS sequence"/>
</dbReference>
<dbReference type="InterPro" id="IPR021109">
    <property type="entry name" value="Peptidase_aspartic_dom_sf"/>
</dbReference>
<dbReference type="InterPro" id="IPR001969">
    <property type="entry name" value="Aspartic_peptidase_AS"/>
</dbReference>
<dbReference type="PROSITE" id="PS00141">
    <property type="entry name" value="ASP_PROTEASE"/>
    <property type="match status" value="1"/>
</dbReference>
<organism evidence="2 3">
    <name type="scientific">Eimeria necatrix</name>
    <dbReference type="NCBI Taxonomy" id="51315"/>
    <lineage>
        <taxon>Eukaryota</taxon>
        <taxon>Sar</taxon>
        <taxon>Alveolata</taxon>
        <taxon>Apicomplexa</taxon>
        <taxon>Conoidasida</taxon>
        <taxon>Coccidia</taxon>
        <taxon>Eucoccidiorida</taxon>
        <taxon>Eimeriorina</taxon>
        <taxon>Eimeriidae</taxon>
        <taxon>Eimeria</taxon>
    </lineage>
</organism>